<dbReference type="InterPro" id="IPR009832">
    <property type="entry name" value="DUF1397"/>
</dbReference>
<gene>
    <name evidence="3" type="ORF">R5R35_008239</name>
</gene>
<feature type="signal peptide" evidence="2">
    <location>
        <begin position="1"/>
        <end position="19"/>
    </location>
</feature>
<dbReference type="Proteomes" id="UP001378592">
    <property type="component" value="Unassembled WGS sequence"/>
</dbReference>
<feature type="chain" id="PRO_5042974493" description="Secreted protein" evidence="2">
    <location>
        <begin position="20"/>
        <end position="330"/>
    </location>
</feature>
<protein>
    <recommendedName>
        <fullName evidence="5">Secreted protein</fullName>
    </recommendedName>
</protein>
<dbReference type="EMBL" id="JAZDUA010000088">
    <property type="protein sequence ID" value="KAK7868716.1"/>
    <property type="molecule type" value="Genomic_DNA"/>
</dbReference>
<name>A0AAN9VSA2_9ORTH</name>
<keyword evidence="4" id="KW-1185">Reference proteome</keyword>
<evidence type="ECO:0000256" key="2">
    <source>
        <dbReference type="SAM" id="SignalP"/>
    </source>
</evidence>
<sequence length="330" mass="36839">MLKMKVLFISFIFAGIVHGNIGSGHTTNQLNTEFNSEELIDDQVIIKCVNNGDDEVYQKAKYARQKLTTCGTSLLHTDKVLPEVRAAVIGGGKGMGPIIKKVCKSYQTSGHLCLSRYLNDLKPCLNESQTRLEELVVKMSETSWEYACQKEGLRAQMFFKNSTISCFEETSPGILHCVAPYLPLLRAAGDPTRAVAQILVNKECSVFLTVANCIVNEMNKCDDKTAANLVAGSFNETLRISPCEEFVGSISGEHKKPTSLQTLVDAQSLQMVLINKLDELVKKINEEREESRQHEIHTQQTLNSLIENQSNLLQKLYLLLEESASRSQRH</sequence>
<evidence type="ECO:0000313" key="4">
    <source>
        <dbReference type="Proteomes" id="UP001378592"/>
    </source>
</evidence>
<keyword evidence="2" id="KW-0732">Signal</keyword>
<reference evidence="3 4" key="1">
    <citation type="submission" date="2024-03" db="EMBL/GenBank/DDBJ databases">
        <title>The genome assembly and annotation of the cricket Gryllus longicercus Weissman &amp; Gray.</title>
        <authorList>
            <person name="Szrajer S."/>
            <person name="Gray D."/>
            <person name="Ylla G."/>
        </authorList>
    </citation>
    <scope>NUCLEOTIDE SEQUENCE [LARGE SCALE GENOMIC DNA]</scope>
    <source>
        <strain evidence="3">DAG 2021-001</strain>
        <tissue evidence="3">Whole body minus gut</tissue>
    </source>
</reference>
<organism evidence="3 4">
    <name type="scientific">Gryllus longicercus</name>
    <dbReference type="NCBI Taxonomy" id="2509291"/>
    <lineage>
        <taxon>Eukaryota</taxon>
        <taxon>Metazoa</taxon>
        <taxon>Ecdysozoa</taxon>
        <taxon>Arthropoda</taxon>
        <taxon>Hexapoda</taxon>
        <taxon>Insecta</taxon>
        <taxon>Pterygota</taxon>
        <taxon>Neoptera</taxon>
        <taxon>Polyneoptera</taxon>
        <taxon>Orthoptera</taxon>
        <taxon>Ensifera</taxon>
        <taxon>Gryllidea</taxon>
        <taxon>Grylloidea</taxon>
        <taxon>Gryllidae</taxon>
        <taxon>Gryllinae</taxon>
        <taxon>Gryllus</taxon>
    </lineage>
</organism>
<proteinExistence type="predicted"/>
<keyword evidence="1" id="KW-0175">Coiled coil</keyword>
<feature type="coiled-coil region" evidence="1">
    <location>
        <begin position="270"/>
        <end position="297"/>
    </location>
</feature>
<comment type="caution">
    <text evidence="3">The sequence shown here is derived from an EMBL/GenBank/DDBJ whole genome shotgun (WGS) entry which is preliminary data.</text>
</comment>
<dbReference type="PANTHER" id="PTHR20997:SF2">
    <property type="entry name" value="EG:BACR42I17.2 PROTEIN-RELATED"/>
    <property type="match status" value="1"/>
</dbReference>
<accession>A0AAN9VSA2</accession>
<dbReference type="PANTHER" id="PTHR20997">
    <property type="entry name" value="EG:BACR42I17.2 PROTEIN-RELATED"/>
    <property type="match status" value="1"/>
</dbReference>
<evidence type="ECO:0008006" key="5">
    <source>
        <dbReference type="Google" id="ProtNLM"/>
    </source>
</evidence>
<dbReference type="AlphaFoldDB" id="A0AAN9VSA2"/>
<evidence type="ECO:0000313" key="3">
    <source>
        <dbReference type="EMBL" id="KAK7868716.1"/>
    </source>
</evidence>
<evidence type="ECO:0000256" key="1">
    <source>
        <dbReference type="SAM" id="Coils"/>
    </source>
</evidence>
<dbReference type="Pfam" id="PF07165">
    <property type="entry name" value="DUF1397"/>
    <property type="match status" value="1"/>
</dbReference>